<evidence type="ECO:0000259" key="8">
    <source>
        <dbReference type="PROSITE" id="PS51349"/>
    </source>
</evidence>
<feature type="binding site" evidence="7">
    <location>
        <position position="306"/>
    </location>
    <ligand>
        <name>FMN</name>
        <dbReference type="ChEBI" id="CHEBI:58210"/>
    </ligand>
</feature>
<dbReference type="InterPro" id="IPR013785">
    <property type="entry name" value="Aldolase_TIM"/>
</dbReference>
<dbReference type="Pfam" id="PF01070">
    <property type="entry name" value="FMN_dh"/>
    <property type="match status" value="1"/>
</dbReference>
<dbReference type="InterPro" id="IPR000262">
    <property type="entry name" value="FMN-dep_DH"/>
</dbReference>
<evidence type="ECO:0000256" key="5">
    <source>
        <dbReference type="ARBA" id="ARBA00024042"/>
    </source>
</evidence>
<feature type="binding site" evidence="7">
    <location>
        <position position="80"/>
    </location>
    <ligand>
        <name>glyoxylate</name>
        <dbReference type="ChEBI" id="CHEBI:36655"/>
    </ligand>
</feature>
<evidence type="ECO:0000256" key="4">
    <source>
        <dbReference type="ARBA" id="ARBA00023002"/>
    </source>
</evidence>
<dbReference type="PANTHER" id="PTHR10578:SF107">
    <property type="entry name" value="2-HYDROXYACID OXIDASE 1"/>
    <property type="match status" value="1"/>
</dbReference>
<evidence type="ECO:0000256" key="2">
    <source>
        <dbReference type="ARBA" id="ARBA00022630"/>
    </source>
</evidence>
<sequence length="430" mass="47386">MGEICDFQTPEYFSSERRQKGSLKWFRAVRRKIRESERRGLDKSAWSAANAGMDLFQKYPAISDLKAKARKRIPWFVFEYLDSATGVEATQARNRTKLDEVMLMPSILHGEMEMDLSVDLFGRRYPLPFGVSPVGMSGLFWPGAERLLAAEATRQGLPYGLSTVASRTPEDVADCLDGNGWFQVYPPRDPQIRADMLKRAKDAGFHALVLTVDVPVASRRERQTRSGLTSPPKLTPRLLTQVARCPAWAMGTARLGMPRMRLIDSYADNVTGMSSTEHVGYLLRTSPDWDYLKALRDGWDGPLLVKGVMDARDVPALEAAGVDGIWVSNHAGRQFDGAPASIEVLPAIRAATKLPVIFDSGIEGGLDILRAIALGADFVMMGRAWHFALGALGAKGPAHLVDMLRKDLQANMGQMGTPDLTAVRNRLITG</sequence>
<evidence type="ECO:0000256" key="1">
    <source>
        <dbReference type="ARBA" id="ARBA00001917"/>
    </source>
</evidence>
<evidence type="ECO:0000313" key="9">
    <source>
        <dbReference type="EMBL" id="SMO41976.1"/>
    </source>
</evidence>
<dbReference type="GO" id="GO:0010181">
    <property type="term" value="F:FMN binding"/>
    <property type="evidence" value="ECO:0007669"/>
    <property type="project" value="InterPro"/>
</dbReference>
<dbReference type="Proteomes" id="UP000316030">
    <property type="component" value="Unassembled WGS sequence"/>
</dbReference>
<organism evidence="9 10">
    <name type="scientific">Thalassovita litoralis</name>
    <dbReference type="NCBI Taxonomy" id="1010611"/>
    <lineage>
        <taxon>Bacteria</taxon>
        <taxon>Pseudomonadati</taxon>
        <taxon>Pseudomonadota</taxon>
        <taxon>Alphaproteobacteria</taxon>
        <taxon>Rhodobacterales</taxon>
        <taxon>Roseobacteraceae</taxon>
        <taxon>Thalassovita</taxon>
    </lineage>
</organism>
<keyword evidence="2 7" id="KW-0285">Flavoprotein</keyword>
<keyword evidence="10" id="KW-1185">Reference proteome</keyword>
<feature type="binding site" evidence="7">
    <location>
        <position position="333"/>
    </location>
    <ligand>
        <name>glyoxylate</name>
        <dbReference type="ChEBI" id="CHEBI:36655"/>
    </ligand>
</feature>
<accession>A0A521B4I8</accession>
<evidence type="ECO:0000313" key="10">
    <source>
        <dbReference type="Proteomes" id="UP000316030"/>
    </source>
</evidence>
<feature type="binding site" evidence="7">
    <location>
        <position position="330"/>
    </location>
    <ligand>
        <name>glyoxylate</name>
        <dbReference type="ChEBI" id="CHEBI:36655"/>
    </ligand>
</feature>
<feature type="binding site" evidence="7">
    <location>
        <position position="183"/>
    </location>
    <ligand>
        <name>FMN</name>
        <dbReference type="ChEBI" id="CHEBI:58210"/>
    </ligand>
</feature>
<reference evidence="9 10" key="1">
    <citation type="submission" date="2017-05" db="EMBL/GenBank/DDBJ databases">
        <authorList>
            <person name="Varghese N."/>
            <person name="Submissions S."/>
        </authorList>
    </citation>
    <scope>NUCLEOTIDE SEQUENCE [LARGE SCALE GENOMIC DNA]</scope>
    <source>
        <strain evidence="9 10">DSM 29506</strain>
    </source>
</reference>
<evidence type="ECO:0000256" key="6">
    <source>
        <dbReference type="PIRSR" id="PIRSR000138-1"/>
    </source>
</evidence>
<feature type="binding site" evidence="7">
    <location>
        <position position="185"/>
    </location>
    <ligand>
        <name>glyoxylate</name>
        <dbReference type="ChEBI" id="CHEBI:36655"/>
    </ligand>
</feature>
<protein>
    <submittedName>
        <fullName evidence="9">L-lactate dehydrogenase (Cytochrome)</fullName>
    </submittedName>
</protein>
<dbReference type="GO" id="GO:0005886">
    <property type="term" value="C:plasma membrane"/>
    <property type="evidence" value="ECO:0007669"/>
    <property type="project" value="TreeGrafter"/>
</dbReference>
<comment type="similarity">
    <text evidence="5">Belongs to the FMN-dependent alpha-hydroxy acid dehydrogenase family.</text>
</comment>
<dbReference type="PIRSF" id="PIRSF000138">
    <property type="entry name" value="Al-hdrx_acd_dh"/>
    <property type="match status" value="1"/>
</dbReference>
<evidence type="ECO:0000256" key="7">
    <source>
        <dbReference type="PIRSR" id="PIRSR000138-2"/>
    </source>
</evidence>
<proteinExistence type="inferred from homology"/>
<feature type="binding site" evidence="7">
    <location>
        <position position="162"/>
    </location>
    <ligand>
        <name>FMN</name>
        <dbReference type="ChEBI" id="CHEBI:58210"/>
    </ligand>
</feature>
<gene>
    <name evidence="9" type="ORF">SAMN06265173_102102</name>
</gene>
<dbReference type="PROSITE" id="PS51349">
    <property type="entry name" value="FMN_HYDROXY_ACID_DH_2"/>
    <property type="match status" value="1"/>
</dbReference>
<dbReference type="CDD" id="cd02809">
    <property type="entry name" value="alpha_hydroxyacid_oxid_FMN"/>
    <property type="match status" value="1"/>
</dbReference>
<dbReference type="AlphaFoldDB" id="A0A521B4I8"/>
<feature type="domain" description="FMN hydroxy acid dehydrogenase" evidence="8">
    <location>
        <begin position="54"/>
        <end position="430"/>
    </location>
</feature>
<dbReference type="Gene3D" id="3.20.20.70">
    <property type="entry name" value="Aldolase class I"/>
    <property type="match status" value="1"/>
</dbReference>
<feature type="binding site" evidence="7">
    <location>
        <position position="328"/>
    </location>
    <ligand>
        <name>FMN</name>
        <dbReference type="ChEBI" id="CHEBI:58210"/>
    </ligand>
</feature>
<feature type="binding site" evidence="7">
    <location>
        <position position="220"/>
    </location>
    <ligand>
        <name>glyoxylate</name>
        <dbReference type="ChEBI" id="CHEBI:36655"/>
    </ligand>
</feature>
<feature type="binding site" evidence="7">
    <location>
        <position position="211"/>
    </location>
    <ligand>
        <name>FMN</name>
        <dbReference type="ChEBI" id="CHEBI:58210"/>
    </ligand>
</feature>
<keyword evidence="3 7" id="KW-0288">FMN</keyword>
<dbReference type="SUPFAM" id="SSF51395">
    <property type="entry name" value="FMN-linked oxidoreductases"/>
    <property type="match status" value="1"/>
</dbReference>
<feature type="active site" description="Proton acceptor" evidence="6">
    <location>
        <position position="330"/>
    </location>
</feature>
<dbReference type="InterPro" id="IPR012133">
    <property type="entry name" value="Alpha-hydoxy_acid_DH_FMN"/>
</dbReference>
<dbReference type="GO" id="GO:0004459">
    <property type="term" value="F:L-lactate dehydrogenase (NAD+) activity"/>
    <property type="evidence" value="ECO:0007669"/>
    <property type="project" value="TreeGrafter"/>
</dbReference>
<dbReference type="InterPro" id="IPR037396">
    <property type="entry name" value="FMN_HAD"/>
</dbReference>
<evidence type="ECO:0000256" key="3">
    <source>
        <dbReference type="ARBA" id="ARBA00022643"/>
    </source>
</evidence>
<dbReference type="GO" id="GO:0009060">
    <property type="term" value="P:aerobic respiration"/>
    <property type="evidence" value="ECO:0007669"/>
    <property type="project" value="TreeGrafter"/>
</dbReference>
<keyword evidence="4" id="KW-0560">Oxidoreductase</keyword>
<feature type="binding site" evidence="7">
    <location>
        <begin position="133"/>
        <end position="135"/>
    </location>
    <ligand>
        <name>FMN</name>
        <dbReference type="ChEBI" id="CHEBI:58210"/>
    </ligand>
</feature>
<name>A0A521B4I8_9RHOB</name>
<feature type="binding site" evidence="7">
    <location>
        <begin position="382"/>
        <end position="383"/>
    </location>
    <ligand>
        <name>FMN</name>
        <dbReference type="ChEBI" id="CHEBI:58210"/>
    </ligand>
</feature>
<comment type="cofactor">
    <cofactor evidence="1">
        <name>FMN</name>
        <dbReference type="ChEBI" id="CHEBI:58210"/>
    </cofactor>
</comment>
<dbReference type="EMBL" id="FXTO01000002">
    <property type="protein sequence ID" value="SMO41976.1"/>
    <property type="molecule type" value="Genomic_DNA"/>
</dbReference>
<dbReference type="PANTHER" id="PTHR10578">
    <property type="entry name" value="S -2-HYDROXY-ACID OXIDASE-RELATED"/>
    <property type="match status" value="1"/>
</dbReference>